<dbReference type="InterPro" id="IPR016461">
    <property type="entry name" value="COMT-like"/>
</dbReference>
<protein>
    <submittedName>
        <fullName evidence="6">O-methyltransferase</fullName>
    </submittedName>
</protein>
<dbReference type="AlphaFoldDB" id="A0A2L1CCF7"/>
<dbReference type="SUPFAM" id="SSF53335">
    <property type="entry name" value="S-adenosyl-L-methionine-dependent methyltransferases"/>
    <property type="match status" value="1"/>
</dbReference>
<sequence>MIILNAKKYQNSFPLPAESPEKIDKIMLETYFGAQKFYLLKTAIELKIFDYLSDSKTSKDLSSILDLDPVLTELMLKALYELGIISIASKNGETHYINTFASDNYLKMDSVYSKSPSISASFENIDKWANLSEIMNGSKNEVMENAFFPEIIKRMANDCKCWELQKTVEYISKFSEFKSAKKLLDVAGGHGLYAISLGMLNENLNAFVFDLPDVTIETKKFIEKYDAKNVDTIAGNFFKDDFGEDFDIIFSSYNPGGKNPKVAKKVYNSLNTGGLFITKQAFPKLTKNMPDTLNNMEWNFNSFNSTGKGSIRYTFETDLTFEEYVSYLEKLGFEVLETKPVYELTEFKEEMFPNIIIVAKKIN</sequence>
<gene>
    <name evidence="6" type="ORF">MMJJ_16700</name>
</gene>
<evidence type="ECO:0000256" key="1">
    <source>
        <dbReference type="ARBA" id="ARBA00022603"/>
    </source>
</evidence>
<proteinExistence type="predicted"/>
<dbReference type="Proteomes" id="UP000239462">
    <property type="component" value="Chromosome"/>
</dbReference>
<dbReference type="InterPro" id="IPR036390">
    <property type="entry name" value="WH_DNA-bd_sf"/>
</dbReference>
<keyword evidence="1 6" id="KW-0489">Methyltransferase</keyword>
<evidence type="ECO:0000313" key="6">
    <source>
        <dbReference type="EMBL" id="AVB77041.1"/>
    </source>
</evidence>
<feature type="domain" description="O-methyltransferase C-terminal" evidence="4">
    <location>
        <begin position="171"/>
        <end position="245"/>
    </location>
</feature>
<dbReference type="PROSITE" id="PS51683">
    <property type="entry name" value="SAM_OMT_II"/>
    <property type="match status" value="1"/>
</dbReference>
<dbReference type="GO" id="GO:0032259">
    <property type="term" value="P:methylation"/>
    <property type="evidence" value="ECO:0007669"/>
    <property type="project" value="UniProtKB-KW"/>
</dbReference>
<dbReference type="GO" id="GO:0008171">
    <property type="term" value="F:O-methyltransferase activity"/>
    <property type="evidence" value="ECO:0007669"/>
    <property type="project" value="InterPro"/>
</dbReference>
<evidence type="ECO:0000259" key="5">
    <source>
        <dbReference type="Pfam" id="PF08100"/>
    </source>
</evidence>
<organism evidence="6 7">
    <name type="scientific">Methanococcus maripaludis</name>
    <name type="common">Methanococcus deltae</name>
    <dbReference type="NCBI Taxonomy" id="39152"/>
    <lineage>
        <taxon>Archaea</taxon>
        <taxon>Methanobacteriati</taxon>
        <taxon>Methanobacteriota</taxon>
        <taxon>Methanomada group</taxon>
        <taxon>Methanococci</taxon>
        <taxon>Methanococcales</taxon>
        <taxon>Methanococcaceae</taxon>
        <taxon>Methanococcus</taxon>
    </lineage>
</organism>
<dbReference type="GO" id="GO:0046983">
    <property type="term" value="F:protein dimerization activity"/>
    <property type="evidence" value="ECO:0007669"/>
    <property type="project" value="InterPro"/>
</dbReference>
<name>A0A2L1CCF7_METMI</name>
<dbReference type="Gene3D" id="3.40.50.150">
    <property type="entry name" value="Vaccinia Virus protein VP39"/>
    <property type="match status" value="1"/>
</dbReference>
<dbReference type="Gene3D" id="1.10.10.10">
    <property type="entry name" value="Winged helix-like DNA-binding domain superfamily/Winged helix DNA-binding domain"/>
    <property type="match status" value="1"/>
</dbReference>
<dbReference type="SUPFAM" id="SSF46785">
    <property type="entry name" value="Winged helix' DNA-binding domain"/>
    <property type="match status" value="1"/>
</dbReference>
<dbReference type="KEGG" id="mmad:MMJJ_16700"/>
<evidence type="ECO:0000256" key="3">
    <source>
        <dbReference type="ARBA" id="ARBA00022691"/>
    </source>
</evidence>
<evidence type="ECO:0000313" key="7">
    <source>
        <dbReference type="Proteomes" id="UP000239462"/>
    </source>
</evidence>
<dbReference type="EMBL" id="CP026606">
    <property type="protein sequence ID" value="AVB77041.1"/>
    <property type="molecule type" value="Genomic_DNA"/>
</dbReference>
<dbReference type="Pfam" id="PF00891">
    <property type="entry name" value="Methyltransf_2"/>
    <property type="match status" value="1"/>
</dbReference>
<accession>A0A2L1CCF7</accession>
<evidence type="ECO:0000259" key="4">
    <source>
        <dbReference type="Pfam" id="PF00891"/>
    </source>
</evidence>
<dbReference type="InterPro" id="IPR036388">
    <property type="entry name" value="WH-like_DNA-bd_sf"/>
</dbReference>
<keyword evidence="3" id="KW-0949">S-adenosyl-L-methionine</keyword>
<keyword evidence="2 6" id="KW-0808">Transferase</keyword>
<reference evidence="7" key="1">
    <citation type="journal article" date="2018" name="Genome Announc.">
        <title>Complete Genome Sequence of the Methanococcus maripaludis Type Strain JJ (DSM 2067), a Model for Selenoprotein Synthesis in Archaea.</title>
        <authorList>
            <person name="Poehlein A."/>
            <person name="Heym D."/>
            <person name="Quitzke V."/>
            <person name="Fersch J."/>
            <person name="Daniel R."/>
            <person name="Rother M."/>
        </authorList>
    </citation>
    <scope>NUCLEOTIDE SEQUENCE [LARGE SCALE GENOMIC DNA]</scope>
    <source>
        <strain evidence="7">DSM 2067</strain>
    </source>
</reference>
<dbReference type="InterPro" id="IPR012967">
    <property type="entry name" value="COMT_dimerisation"/>
</dbReference>
<feature type="domain" description="O-methyltransferase dimerisation" evidence="5">
    <location>
        <begin position="32"/>
        <end position="107"/>
    </location>
</feature>
<dbReference type="Pfam" id="PF08100">
    <property type="entry name" value="Dimerisation"/>
    <property type="match status" value="1"/>
</dbReference>
<dbReference type="InterPro" id="IPR029063">
    <property type="entry name" value="SAM-dependent_MTases_sf"/>
</dbReference>
<dbReference type="InterPro" id="IPR001077">
    <property type="entry name" value="COMT_C"/>
</dbReference>
<dbReference type="PANTHER" id="PTHR11746">
    <property type="entry name" value="O-METHYLTRANSFERASE"/>
    <property type="match status" value="1"/>
</dbReference>
<evidence type="ECO:0000256" key="2">
    <source>
        <dbReference type="ARBA" id="ARBA00022679"/>
    </source>
</evidence>